<name>A0ABU5MXH1_9BACT</name>
<dbReference type="SUPFAM" id="SSF51126">
    <property type="entry name" value="Pectin lyase-like"/>
    <property type="match status" value="1"/>
</dbReference>
<dbReference type="EMBL" id="JARVCO010000010">
    <property type="protein sequence ID" value="MDZ8118771.1"/>
    <property type="molecule type" value="Genomic_DNA"/>
</dbReference>
<keyword evidence="3" id="KW-1185">Reference proteome</keyword>
<keyword evidence="1" id="KW-0732">Signal</keyword>
<feature type="signal peptide" evidence="1">
    <location>
        <begin position="1"/>
        <end position="25"/>
    </location>
</feature>
<sequence>MKITNRCIAPISLAAFFLFSPWTQALEIFVSPTGKKEAAGTAANPTTLRDAIAKTSQILKESGLPEKGLTITLQSGIYPYTEPFILNEEFKGTAQAPITIRAEAGGEVTFDGRADISHPEDFRPVTDPEERKRLAPKAADQIRVITLSDPALIHRLSEKMMLSLNYDDLGFLPAVFPNKGYAKLATTPVSEEISPPGVPRSAMNYGVRAAHKPYIEPGRQQGWMGSLAEPRGAQAAIEIGEESMAGSWLQWEYELKRDNTRNAMVGFYEAVWKLSSIPVYAVNAHRKTLHLSRTFAYGFGWLNKDRGGQPFRIFGLLPELDQPGEWFFDPKTRRLFVYPPKRITADSKIGLPVASGFITLNHTEHVRILGLNVRHAGAGTVYHLNGGQHNLIAGCTIHSSTARGLSIRGRHNGVSGCDLYDLDAHVSLNGLQTAHISTYENTDSRSVENGQLIPGGNYVINCHFYQKKFVHEKINISISGVGQIFKNNLVHNSIGQAMMVRGNDHRIERNEFFNIGYEEGDGGAIYSGNDLTGYGTVYRHNFFHHLMRTPGKHGRAGIHLDDFQSGATCIGNIFYKSCTMGIYMNGGAGNTLIGNVFLEGHTGAFNRGNWGRKAYMQYLDIQQNPSSKYAGIKEDYVGRAEKVVGKQGWNKSPWVEKYPLFQKVMNDDGEYGRLWPIYCTFKNNMYYGNVKNETVLAAYPDSVRKKTILENDIQLVPSDFVDYENLNLAFATCPQGIDPIPFSSIGLYLDEYRLSMPNKNHYRMAVKSFFSGDRSYEKNRPVKQFDSATLIETGPREVNR</sequence>
<comment type="caution">
    <text evidence="2">The sequence shown here is derived from an EMBL/GenBank/DDBJ whole genome shotgun (WGS) entry which is preliminary data.</text>
</comment>
<evidence type="ECO:0000256" key="1">
    <source>
        <dbReference type="SAM" id="SignalP"/>
    </source>
</evidence>
<evidence type="ECO:0000313" key="2">
    <source>
        <dbReference type="EMBL" id="MDZ8118771.1"/>
    </source>
</evidence>
<dbReference type="PANTHER" id="PTHR36453">
    <property type="entry name" value="SECRETED PROTEIN-RELATED"/>
    <property type="match status" value="1"/>
</dbReference>
<accession>A0ABU5MXH1</accession>
<dbReference type="InterPro" id="IPR012334">
    <property type="entry name" value="Pectin_lyas_fold"/>
</dbReference>
<evidence type="ECO:0000313" key="3">
    <source>
        <dbReference type="Proteomes" id="UP001290861"/>
    </source>
</evidence>
<feature type="chain" id="PRO_5047180544" evidence="1">
    <location>
        <begin position="26"/>
        <end position="800"/>
    </location>
</feature>
<dbReference type="Proteomes" id="UP001290861">
    <property type="component" value="Unassembled WGS sequence"/>
</dbReference>
<dbReference type="RefSeq" id="WP_322608569.1">
    <property type="nucleotide sequence ID" value="NZ_JARVCO010000010.1"/>
</dbReference>
<dbReference type="PANTHER" id="PTHR36453:SF1">
    <property type="entry name" value="RIGHT HANDED BETA HELIX DOMAIN-CONTAINING PROTEIN"/>
    <property type="match status" value="1"/>
</dbReference>
<dbReference type="InterPro" id="IPR011050">
    <property type="entry name" value="Pectin_lyase_fold/virulence"/>
</dbReference>
<reference evidence="2 3" key="1">
    <citation type="journal article" date="2024" name="Appl. Environ. Microbiol.">
        <title>Pontiella agarivorans sp. nov., a novel marine anaerobic bacterium capable of degrading macroalgal polysaccharides and fixing nitrogen.</title>
        <authorList>
            <person name="Liu N."/>
            <person name="Kivenson V."/>
            <person name="Peng X."/>
            <person name="Cui Z."/>
            <person name="Lankiewicz T.S."/>
            <person name="Gosselin K.M."/>
            <person name="English C.J."/>
            <person name="Blair E.M."/>
            <person name="O'Malley M.A."/>
            <person name="Valentine D.L."/>
        </authorList>
    </citation>
    <scope>NUCLEOTIDE SEQUENCE [LARGE SCALE GENOMIC DNA]</scope>
    <source>
        <strain evidence="2 3">NLcol2</strain>
    </source>
</reference>
<gene>
    <name evidence="2" type="ORF">P9H32_09025</name>
</gene>
<proteinExistence type="predicted"/>
<dbReference type="Gene3D" id="2.160.20.10">
    <property type="entry name" value="Single-stranded right-handed beta-helix, Pectin lyase-like"/>
    <property type="match status" value="2"/>
</dbReference>
<protein>
    <submittedName>
        <fullName evidence="2">Right-handed parallel beta-helix repeat-containing protein</fullName>
    </submittedName>
</protein>
<organism evidence="2 3">
    <name type="scientific">Pontiella agarivorans</name>
    <dbReference type="NCBI Taxonomy" id="3038953"/>
    <lineage>
        <taxon>Bacteria</taxon>
        <taxon>Pseudomonadati</taxon>
        <taxon>Kiritimatiellota</taxon>
        <taxon>Kiritimatiellia</taxon>
        <taxon>Kiritimatiellales</taxon>
        <taxon>Pontiellaceae</taxon>
        <taxon>Pontiella</taxon>
    </lineage>
</organism>